<sequence length="85" mass="10036">MRQSFKKALQKRLLEEDFEGVIKSLITLSDQMGNNLLLNDAVLCYQRWQELQRKRNSDAPSSPDTERLNMQLKQGLWQMIEQLPE</sequence>
<comment type="caution">
    <text evidence="2">The sequence shown here is derived from an EMBL/GenBank/DDBJ whole genome shotgun (WGS) entry which is preliminary data.</text>
</comment>
<reference evidence="2 3" key="1">
    <citation type="journal article" date="2014" name="Int. J. Syst. Evol. Microbiol.">
        <title>Phaeodactylibacter xiamenensis gen. nov., sp. nov., a member of the family Saprospiraceae isolated from the marine alga Phaeodactylum tricornutum.</title>
        <authorList>
            <person name="Chen Z.Jr."/>
            <person name="Lei X."/>
            <person name="Lai Q."/>
            <person name="Li Y."/>
            <person name="Zhang B."/>
            <person name="Zhang J."/>
            <person name="Zhang H."/>
            <person name="Yang L."/>
            <person name="Zheng W."/>
            <person name="Tian Y."/>
            <person name="Yu Z."/>
            <person name="Xu H.Jr."/>
            <person name="Zheng T."/>
        </authorList>
    </citation>
    <scope>NUCLEOTIDE SEQUENCE [LARGE SCALE GENOMIC DNA]</scope>
    <source>
        <strain evidence="2 3">KD52</strain>
    </source>
</reference>
<accession>A0A098S0T2</accession>
<protein>
    <recommendedName>
        <fullName evidence="1">Effector-associated domain-containing protein</fullName>
    </recommendedName>
</protein>
<dbReference type="Pfam" id="PF19964">
    <property type="entry name" value="EAD11"/>
    <property type="match status" value="1"/>
</dbReference>
<proteinExistence type="predicted"/>
<evidence type="ECO:0000259" key="1">
    <source>
        <dbReference type="Pfam" id="PF19964"/>
    </source>
</evidence>
<evidence type="ECO:0000313" key="2">
    <source>
        <dbReference type="EMBL" id="KGE85959.1"/>
    </source>
</evidence>
<dbReference type="Proteomes" id="UP000029736">
    <property type="component" value="Unassembled WGS sequence"/>
</dbReference>
<dbReference type="InterPro" id="IPR045439">
    <property type="entry name" value="EAD11"/>
</dbReference>
<evidence type="ECO:0000313" key="3">
    <source>
        <dbReference type="Proteomes" id="UP000029736"/>
    </source>
</evidence>
<name>A0A098S0T2_9BACT</name>
<keyword evidence="3" id="KW-1185">Reference proteome</keyword>
<organism evidence="2 3">
    <name type="scientific">Phaeodactylibacter xiamenensis</name>
    <dbReference type="NCBI Taxonomy" id="1524460"/>
    <lineage>
        <taxon>Bacteria</taxon>
        <taxon>Pseudomonadati</taxon>
        <taxon>Bacteroidota</taxon>
        <taxon>Saprospiria</taxon>
        <taxon>Saprospirales</taxon>
        <taxon>Haliscomenobacteraceae</taxon>
        <taxon>Phaeodactylibacter</taxon>
    </lineage>
</organism>
<feature type="domain" description="Effector-associated" evidence="1">
    <location>
        <begin position="5"/>
        <end position="84"/>
    </location>
</feature>
<dbReference type="AlphaFoldDB" id="A0A098S0T2"/>
<gene>
    <name evidence="2" type="ORF">IX84_25500</name>
</gene>
<dbReference type="OrthoDB" id="9924712at2"/>
<dbReference type="EMBL" id="JPOS01000083">
    <property type="protein sequence ID" value="KGE85959.1"/>
    <property type="molecule type" value="Genomic_DNA"/>
</dbReference>
<dbReference type="RefSeq" id="WP_152605221.1">
    <property type="nucleotide sequence ID" value="NZ_JBKAGJ010000022.1"/>
</dbReference>